<reference evidence="2 3" key="1">
    <citation type="submission" date="2017-12" db="EMBL/GenBank/DDBJ databases">
        <authorList>
            <person name="Levesque S."/>
        </authorList>
    </citation>
    <scope>NUCLEOTIDE SEQUENCE [LARGE SCALE GENOMIC DNA]</scope>
    <source>
        <strain evidence="2 3">SMQ-1420</strain>
    </source>
</reference>
<evidence type="ECO:0000259" key="1">
    <source>
        <dbReference type="Pfam" id="PF03734"/>
    </source>
</evidence>
<feature type="domain" description="L,D-TPase catalytic" evidence="1">
    <location>
        <begin position="113"/>
        <end position="247"/>
    </location>
</feature>
<protein>
    <recommendedName>
        <fullName evidence="1">L,D-TPase catalytic domain-containing protein</fullName>
    </recommendedName>
</protein>
<sequence length="253" mass="25937">MKPAHSQSRAALPPSRATHRGLLAGLGTALVAGALLVGTPAQAAAGLGAGLIDGNAGQKPDHLGEKCAVASGATAEKVIVVSGGGGSTAAVEACEKWDDSYYSAMSADGYVGYNGIAAPGAKREGDGKTPSGVFSMGYGFGVKAEPQQFHGSQYVTVTEDDVWVDGDAVEKYNTMQKKSDGYSGESMYQTPAYNHGQVIDYNSAGTPGKGSAIFLHVNTGSQQTAGCVSVSEDDLLRIFDWEDGDSVEMAISS</sequence>
<dbReference type="GO" id="GO:0016740">
    <property type="term" value="F:transferase activity"/>
    <property type="evidence" value="ECO:0007669"/>
    <property type="project" value="InterPro"/>
</dbReference>
<accession>A0A368M0T8</accession>
<reference evidence="2 3" key="2">
    <citation type="submission" date="2019-01" db="EMBL/GenBank/DDBJ databases">
        <title>Comparative genomic analysis of Brevibacterium aurantiacum sheds light on its evolution and its adaptation to smear-ripened cheeses.</title>
        <authorList>
            <person name="Moineau S."/>
        </authorList>
    </citation>
    <scope>NUCLEOTIDE SEQUENCE [LARGE SCALE GENOMIC DNA]</scope>
    <source>
        <strain evidence="2 3">SMQ-1420</strain>
    </source>
</reference>
<dbReference type="PANTHER" id="PTHR38589">
    <property type="entry name" value="BLR0621 PROTEIN"/>
    <property type="match status" value="1"/>
</dbReference>
<dbReference type="EMBL" id="CP025334">
    <property type="protein sequence ID" value="AZT97302.1"/>
    <property type="molecule type" value="Genomic_DNA"/>
</dbReference>
<gene>
    <name evidence="2" type="ORF">CXR27_10090</name>
</gene>
<dbReference type="InterPro" id="IPR005490">
    <property type="entry name" value="LD_TPept_cat_dom"/>
</dbReference>
<dbReference type="CDD" id="cd16913">
    <property type="entry name" value="YkuD_like"/>
    <property type="match status" value="1"/>
</dbReference>
<dbReference type="RefSeq" id="WP_096166973.1">
    <property type="nucleotide sequence ID" value="NZ_CP025334.1"/>
</dbReference>
<proteinExistence type="predicted"/>
<name>A0A368M0T8_BREAU</name>
<evidence type="ECO:0000313" key="3">
    <source>
        <dbReference type="Proteomes" id="UP000282731"/>
    </source>
</evidence>
<dbReference type="Proteomes" id="UP000282731">
    <property type="component" value="Chromosome"/>
</dbReference>
<organism evidence="2 3">
    <name type="scientific">Brevibacterium aurantiacum</name>
    <dbReference type="NCBI Taxonomy" id="273384"/>
    <lineage>
        <taxon>Bacteria</taxon>
        <taxon>Bacillati</taxon>
        <taxon>Actinomycetota</taxon>
        <taxon>Actinomycetes</taxon>
        <taxon>Micrococcales</taxon>
        <taxon>Brevibacteriaceae</taxon>
        <taxon>Brevibacterium</taxon>
    </lineage>
</organism>
<dbReference type="AlphaFoldDB" id="A0A368M0T8"/>
<evidence type="ECO:0000313" key="2">
    <source>
        <dbReference type="EMBL" id="AZT97302.1"/>
    </source>
</evidence>
<dbReference type="PANTHER" id="PTHR38589:SF1">
    <property type="entry name" value="BLR0621 PROTEIN"/>
    <property type="match status" value="1"/>
</dbReference>
<dbReference type="Pfam" id="PF03734">
    <property type="entry name" value="YkuD"/>
    <property type="match status" value="1"/>
</dbReference>